<reference evidence="1" key="1">
    <citation type="submission" date="2020-11" db="EMBL/GenBank/DDBJ databases">
        <title>Adaptations for nitrogen fixation in a non-lichenized fungal sporocarp promotes dispersal by wood-feeding termites.</title>
        <authorList>
            <consortium name="DOE Joint Genome Institute"/>
            <person name="Koch R.A."/>
            <person name="Yoon G."/>
            <person name="Arayal U."/>
            <person name="Lail K."/>
            <person name="Amirebrahimi M."/>
            <person name="Labutti K."/>
            <person name="Lipzen A."/>
            <person name="Riley R."/>
            <person name="Barry K."/>
            <person name="Henrissat B."/>
            <person name="Grigoriev I.V."/>
            <person name="Herr J.R."/>
            <person name="Aime M.C."/>
        </authorList>
    </citation>
    <scope>NUCLEOTIDE SEQUENCE</scope>
    <source>
        <strain evidence="1">MCA 3950</strain>
    </source>
</reference>
<evidence type="ECO:0000313" key="2">
    <source>
        <dbReference type="Proteomes" id="UP000812287"/>
    </source>
</evidence>
<organism evidence="1 2">
    <name type="scientific">Guyanagaster necrorhizus</name>
    <dbReference type="NCBI Taxonomy" id="856835"/>
    <lineage>
        <taxon>Eukaryota</taxon>
        <taxon>Fungi</taxon>
        <taxon>Dikarya</taxon>
        <taxon>Basidiomycota</taxon>
        <taxon>Agaricomycotina</taxon>
        <taxon>Agaricomycetes</taxon>
        <taxon>Agaricomycetidae</taxon>
        <taxon>Agaricales</taxon>
        <taxon>Marasmiineae</taxon>
        <taxon>Physalacriaceae</taxon>
        <taxon>Guyanagaster</taxon>
    </lineage>
</organism>
<dbReference type="AlphaFoldDB" id="A0A9P7VUS8"/>
<dbReference type="OrthoDB" id="432970at2759"/>
<dbReference type="GeneID" id="66112698"/>
<gene>
    <name evidence="1" type="ORF">BT62DRAFT_993361</name>
</gene>
<dbReference type="Proteomes" id="UP000812287">
    <property type="component" value="Unassembled WGS sequence"/>
</dbReference>
<keyword evidence="2" id="KW-1185">Reference proteome</keyword>
<evidence type="ECO:0000313" key="1">
    <source>
        <dbReference type="EMBL" id="KAG7447748.1"/>
    </source>
</evidence>
<dbReference type="RefSeq" id="XP_043041248.1">
    <property type="nucleotide sequence ID" value="XM_043190401.1"/>
</dbReference>
<protein>
    <submittedName>
        <fullName evidence="1">Uncharacterized protein</fullName>
    </submittedName>
</protein>
<name>A0A9P7VUS8_9AGAR</name>
<accession>A0A9P7VUS8</accession>
<dbReference type="EMBL" id="MU250531">
    <property type="protein sequence ID" value="KAG7447748.1"/>
    <property type="molecule type" value="Genomic_DNA"/>
</dbReference>
<proteinExistence type="predicted"/>
<comment type="caution">
    <text evidence="1">The sequence shown here is derived from an EMBL/GenBank/DDBJ whole genome shotgun (WGS) entry which is preliminary data.</text>
</comment>
<sequence>MRRFEVNDVVEMFGHIIESWFIPSGKNAAAFSVTLFRLFTARPKIDTTCCNTEPDVLGKREMMKRELMPATYGKSSTIFTLIKLLSTLLLDQYQKLADLAKSSDEWNQSTYGAFLRFIGTLLELRGYWERFL</sequence>